<dbReference type="GO" id="GO:0030687">
    <property type="term" value="C:preribosome, large subunit precursor"/>
    <property type="evidence" value="ECO:0007669"/>
    <property type="project" value="TreeGrafter"/>
</dbReference>
<dbReference type="PANTHER" id="PTHR13028">
    <property type="entry name" value="RRNA PROCESSING PROTEIN EBNA1-BINDING PROTEIN-RELATED"/>
    <property type="match status" value="1"/>
</dbReference>
<dbReference type="OrthoDB" id="443772at2759"/>
<feature type="non-terminal residue" evidence="7">
    <location>
        <position position="1"/>
    </location>
</feature>
<dbReference type="GO" id="GO:0042273">
    <property type="term" value="P:ribosomal large subunit biogenesis"/>
    <property type="evidence" value="ECO:0007669"/>
    <property type="project" value="TreeGrafter"/>
</dbReference>
<keyword evidence="5" id="KW-0539">Nucleus</keyword>
<dbReference type="EMBL" id="CENE01000003">
    <property type="protein sequence ID" value="CEQ39488.1"/>
    <property type="molecule type" value="Genomic_DNA"/>
</dbReference>
<evidence type="ECO:0000313" key="7">
    <source>
        <dbReference type="EMBL" id="CEQ39488.1"/>
    </source>
</evidence>
<keyword evidence="4" id="KW-0175">Coiled coil</keyword>
<gene>
    <name evidence="7" type="primary">SPOSA6832_01039</name>
</gene>
<feature type="compositionally biased region" description="Low complexity" evidence="6">
    <location>
        <begin position="100"/>
        <end position="113"/>
    </location>
</feature>
<feature type="compositionally biased region" description="Acidic residues" evidence="6">
    <location>
        <begin position="114"/>
        <end position="149"/>
    </location>
</feature>
<reference evidence="8" key="1">
    <citation type="submission" date="2015-02" db="EMBL/GenBank/DDBJ databases">
        <authorList>
            <person name="Gon?alves P."/>
        </authorList>
    </citation>
    <scope>NUCLEOTIDE SEQUENCE [LARGE SCALE GENOMIC DNA]</scope>
</reference>
<evidence type="ECO:0000256" key="3">
    <source>
        <dbReference type="ARBA" id="ARBA00022517"/>
    </source>
</evidence>
<dbReference type="InterPro" id="IPR008610">
    <property type="entry name" value="Ebp2"/>
</dbReference>
<feature type="region of interest" description="Disordered" evidence="6">
    <location>
        <begin position="1"/>
        <end position="157"/>
    </location>
</feature>
<dbReference type="AlphaFoldDB" id="A0A0D6EI61"/>
<dbReference type="Proteomes" id="UP000243876">
    <property type="component" value="Unassembled WGS sequence"/>
</dbReference>
<dbReference type="GO" id="GO:0005730">
    <property type="term" value="C:nucleolus"/>
    <property type="evidence" value="ECO:0007669"/>
    <property type="project" value="UniProtKB-SubCell"/>
</dbReference>
<keyword evidence="8" id="KW-1185">Reference proteome</keyword>
<protein>
    <submittedName>
        <fullName evidence="7">SPOSA6832_01039-mRNA-1:cds</fullName>
    </submittedName>
</protein>
<dbReference type="GO" id="GO:0034399">
    <property type="term" value="C:nuclear periphery"/>
    <property type="evidence" value="ECO:0007669"/>
    <property type="project" value="TreeGrafter"/>
</dbReference>
<evidence type="ECO:0000256" key="2">
    <source>
        <dbReference type="ARBA" id="ARBA00007336"/>
    </source>
</evidence>
<dbReference type="GO" id="GO:0006364">
    <property type="term" value="P:rRNA processing"/>
    <property type="evidence" value="ECO:0007669"/>
    <property type="project" value="TreeGrafter"/>
</dbReference>
<dbReference type="Pfam" id="PF05890">
    <property type="entry name" value="Ebp2"/>
    <property type="match status" value="1"/>
</dbReference>
<keyword evidence="3" id="KW-0690">Ribosome biogenesis</keyword>
<evidence type="ECO:0000256" key="1">
    <source>
        <dbReference type="ARBA" id="ARBA00004604"/>
    </source>
</evidence>
<feature type="compositionally biased region" description="Low complexity" evidence="6">
    <location>
        <begin position="15"/>
        <end position="33"/>
    </location>
</feature>
<organism evidence="7 8">
    <name type="scientific">Sporidiobolus salmonicolor</name>
    <name type="common">Yeast-like fungus</name>
    <name type="synonym">Sporobolomyces salmonicolor</name>
    <dbReference type="NCBI Taxonomy" id="5005"/>
    <lineage>
        <taxon>Eukaryota</taxon>
        <taxon>Fungi</taxon>
        <taxon>Dikarya</taxon>
        <taxon>Basidiomycota</taxon>
        <taxon>Pucciniomycotina</taxon>
        <taxon>Microbotryomycetes</taxon>
        <taxon>Sporidiobolales</taxon>
        <taxon>Sporidiobolaceae</taxon>
        <taxon>Sporobolomyces</taxon>
    </lineage>
</organism>
<evidence type="ECO:0000256" key="6">
    <source>
        <dbReference type="SAM" id="MobiDB-lite"/>
    </source>
</evidence>
<name>A0A0D6EI61_SPOSA</name>
<comment type="subcellular location">
    <subcellularLocation>
        <location evidence="1">Nucleus</location>
        <location evidence="1">Nucleolus</location>
    </subcellularLocation>
</comment>
<evidence type="ECO:0000256" key="5">
    <source>
        <dbReference type="ARBA" id="ARBA00023242"/>
    </source>
</evidence>
<accession>A0A0D6EI61</accession>
<dbReference type="PANTHER" id="PTHR13028:SF0">
    <property type="entry name" value="RRNA-PROCESSING PROTEIN EBP2-RELATED"/>
    <property type="match status" value="1"/>
</dbReference>
<comment type="similarity">
    <text evidence="2">Belongs to the EBP2 family.</text>
</comment>
<evidence type="ECO:0000313" key="8">
    <source>
        <dbReference type="Proteomes" id="UP000243876"/>
    </source>
</evidence>
<evidence type="ECO:0000256" key="4">
    <source>
        <dbReference type="ARBA" id="ARBA00023054"/>
    </source>
</evidence>
<sequence length="300" mass="33518">MPSLSKKLLSKKGKAPATAKPAPSPASKLSKAKQVPLPREDSPDQDDTAPTASEDDSDDDELLAFDDDAEMAPMSGEEDSEDSDDEADDVTPEAMQRMMDLLGEVDAGELGLLDGEDEEGSDEEGSDEGSEDEEDAERLYEELEEDDTDIVPVEKNTTNDRAALERVLATFKVDTTFFDTLTLTNPKPLNVPDAENDLERELEFYKQSLWAAQHAESLFDKADLPFHRPADYFAEMVKSDDHMSKIRQSLLDEQAGMKASEEARKLRDAKKFGKKVQIERLKEREREKKAVGERLESLKK</sequence>
<feature type="non-terminal residue" evidence="7">
    <location>
        <position position="300"/>
    </location>
</feature>
<proteinExistence type="inferred from homology"/>
<feature type="compositionally biased region" description="Acidic residues" evidence="6">
    <location>
        <begin position="43"/>
        <end position="91"/>
    </location>
</feature>